<dbReference type="InterPro" id="IPR001611">
    <property type="entry name" value="Leu-rich_rpt"/>
</dbReference>
<dbReference type="InterPro" id="IPR050994">
    <property type="entry name" value="At_inactive_RLKs"/>
</dbReference>
<proteinExistence type="predicted"/>
<feature type="compositionally biased region" description="Polar residues" evidence="1">
    <location>
        <begin position="44"/>
        <end position="55"/>
    </location>
</feature>
<feature type="region of interest" description="Disordered" evidence="1">
    <location>
        <begin position="1"/>
        <end position="56"/>
    </location>
</feature>
<organism evidence="2">
    <name type="scientific">Oryza punctata</name>
    <name type="common">Red rice</name>
    <dbReference type="NCBI Taxonomy" id="4537"/>
    <lineage>
        <taxon>Eukaryota</taxon>
        <taxon>Viridiplantae</taxon>
        <taxon>Streptophyta</taxon>
        <taxon>Embryophyta</taxon>
        <taxon>Tracheophyta</taxon>
        <taxon>Spermatophyta</taxon>
        <taxon>Magnoliopsida</taxon>
        <taxon>Liliopsida</taxon>
        <taxon>Poales</taxon>
        <taxon>Poaceae</taxon>
        <taxon>BOP clade</taxon>
        <taxon>Oryzoideae</taxon>
        <taxon>Oryzeae</taxon>
        <taxon>Oryzinae</taxon>
        <taxon>Oryza</taxon>
    </lineage>
</organism>
<dbReference type="PANTHER" id="PTHR48010:SF8">
    <property type="entry name" value="OS08G0117700 PROTEIN"/>
    <property type="match status" value="1"/>
</dbReference>
<feature type="compositionally biased region" description="Low complexity" evidence="1">
    <location>
        <begin position="12"/>
        <end position="28"/>
    </location>
</feature>
<evidence type="ECO:0008006" key="4">
    <source>
        <dbReference type="Google" id="ProtNLM"/>
    </source>
</evidence>
<evidence type="ECO:0000313" key="2">
    <source>
        <dbReference type="EnsemblPlants" id="OPUNC03G10040.1"/>
    </source>
</evidence>
<dbReference type="InterPro" id="IPR032675">
    <property type="entry name" value="LRR_dom_sf"/>
</dbReference>
<dbReference type="eggNOG" id="ENOG502QRJ8">
    <property type="taxonomic scope" value="Eukaryota"/>
</dbReference>
<dbReference type="OMA" id="QAFISPF"/>
<dbReference type="Proteomes" id="UP000026962">
    <property type="component" value="Chromosome 3"/>
</dbReference>
<dbReference type="AlphaFoldDB" id="A0A0E0KB84"/>
<dbReference type="PANTHER" id="PTHR48010">
    <property type="entry name" value="OS05G0588300 PROTEIN"/>
    <property type="match status" value="1"/>
</dbReference>
<keyword evidence="3" id="KW-1185">Reference proteome</keyword>
<protein>
    <recommendedName>
        <fullName evidence="4">Leucine-rich repeat-containing N-terminal plant-type domain-containing protein</fullName>
    </recommendedName>
</protein>
<reference evidence="2" key="1">
    <citation type="submission" date="2015-04" db="UniProtKB">
        <authorList>
            <consortium name="EnsemblPlants"/>
        </authorList>
    </citation>
    <scope>IDENTIFICATION</scope>
</reference>
<evidence type="ECO:0000313" key="3">
    <source>
        <dbReference type="Proteomes" id="UP000026962"/>
    </source>
</evidence>
<dbReference type="STRING" id="4537.A0A0E0KB84"/>
<feature type="region of interest" description="Disordered" evidence="1">
    <location>
        <begin position="231"/>
        <end position="252"/>
    </location>
</feature>
<name>A0A0E0KB84_ORYPU</name>
<sequence>MQPHPTNHHETSSSSPTTTTSTSRATASQADYQGRQAVKHDLSETPTTRASSAPGTTPVGIKCVQGKVVAITLPWCGLAGTLSVRIGQLTQLCRLSLQDNTIAGPIPNSLGFLPDLRGVYLFKNRFSSAVPASIANCVALLLTAFDASNNLLTGAIPPSLANSTKLMHLNLSHNTISGDIPPELADSPSLVFLSLSHNKLSGHIPDAFAGSRAPSSSSLKESITGSYNLARPAAGQPALPPGSPLIKCTMTE</sequence>
<dbReference type="Gramene" id="OPUNC03G10040.1">
    <property type="protein sequence ID" value="OPUNC03G10040.1"/>
    <property type="gene ID" value="OPUNC03G10040"/>
</dbReference>
<dbReference type="Gene3D" id="3.80.10.10">
    <property type="entry name" value="Ribonuclease Inhibitor"/>
    <property type="match status" value="2"/>
</dbReference>
<reference evidence="2" key="2">
    <citation type="submission" date="2018-05" db="EMBL/GenBank/DDBJ databases">
        <title>OpunRS2 (Oryza punctata Reference Sequence Version 2).</title>
        <authorList>
            <person name="Zhang J."/>
            <person name="Kudrna D."/>
            <person name="Lee S."/>
            <person name="Talag J."/>
            <person name="Welchert J."/>
            <person name="Wing R.A."/>
        </authorList>
    </citation>
    <scope>NUCLEOTIDE SEQUENCE [LARGE SCALE GENOMIC DNA]</scope>
</reference>
<dbReference type="EnsemblPlants" id="OPUNC03G10040.1">
    <property type="protein sequence ID" value="OPUNC03G10040.1"/>
    <property type="gene ID" value="OPUNC03G10040"/>
</dbReference>
<evidence type="ECO:0000256" key="1">
    <source>
        <dbReference type="SAM" id="MobiDB-lite"/>
    </source>
</evidence>
<dbReference type="HOGENOM" id="CLU_1104236_0_0_1"/>
<accession>A0A0E0KB84</accession>
<dbReference type="Pfam" id="PF13855">
    <property type="entry name" value="LRR_8"/>
    <property type="match status" value="1"/>
</dbReference>
<dbReference type="SUPFAM" id="SSF52058">
    <property type="entry name" value="L domain-like"/>
    <property type="match status" value="1"/>
</dbReference>